<organism evidence="1 2">
    <name type="scientific">Paenibacillus cucumis</name>
    <name type="common">ex Kampfer et al. 2016</name>
    <dbReference type="NCBI Taxonomy" id="1776858"/>
    <lineage>
        <taxon>Bacteria</taxon>
        <taxon>Bacillati</taxon>
        <taxon>Bacillota</taxon>
        <taxon>Bacilli</taxon>
        <taxon>Bacillales</taxon>
        <taxon>Paenibacillaceae</taxon>
        <taxon>Paenibacillus</taxon>
    </lineage>
</organism>
<sequence>MRVKLNPEYTIKEFKDGKLIVNLVTSFSFYINDAVYSVIKPLINESSDVQTLTKNVEYDPNEVMELIKDLISKDLLVVIDE</sequence>
<accession>A0ABS7KSG4</accession>
<evidence type="ECO:0000313" key="1">
    <source>
        <dbReference type="EMBL" id="MBY0207109.1"/>
    </source>
</evidence>
<dbReference type="EMBL" id="JACLIC010000061">
    <property type="protein sequence ID" value="MBY0207109.1"/>
    <property type="molecule type" value="Genomic_DNA"/>
</dbReference>
<protein>
    <recommendedName>
        <fullName evidence="3">PqqD family protein</fullName>
    </recommendedName>
</protein>
<dbReference type="RefSeq" id="WP_221791700.1">
    <property type="nucleotide sequence ID" value="NZ_JACLIC010000061.1"/>
</dbReference>
<keyword evidence="2" id="KW-1185">Reference proteome</keyword>
<name>A0ABS7KSG4_9BACL</name>
<evidence type="ECO:0000313" key="2">
    <source>
        <dbReference type="Proteomes" id="UP000706031"/>
    </source>
</evidence>
<proteinExistence type="predicted"/>
<reference evidence="1 2" key="1">
    <citation type="submission" date="2020-08" db="EMBL/GenBank/DDBJ databases">
        <title>Fungal Genomes of the International Space Station.</title>
        <authorList>
            <person name="Seuylemezian A."/>
            <person name="Singh N.K."/>
            <person name="Wood J."/>
            <person name="Venkateswaran K."/>
        </authorList>
    </citation>
    <scope>NUCLEOTIDE SEQUENCE [LARGE SCALE GENOMIC DNA]</scope>
    <source>
        <strain evidence="1 2">S/N-304-OC-R4</strain>
    </source>
</reference>
<gene>
    <name evidence="1" type="ORF">H7T88_28160</name>
</gene>
<dbReference type="Proteomes" id="UP000706031">
    <property type="component" value="Unassembled WGS sequence"/>
</dbReference>
<evidence type="ECO:0008006" key="3">
    <source>
        <dbReference type="Google" id="ProtNLM"/>
    </source>
</evidence>
<comment type="caution">
    <text evidence="1">The sequence shown here is derived from an EMBL/GenBank/DDBJ whole genome shotgun (WGS) entry which is preliminary data.</text>
</comment>